<dbReference type="AlphaFoldDB" id="A0A4U0U0V1"/>
<dbReference type="SUPFAM" id="SSF54373">
    <property type="entry name" value="FAD-linked reductases, C-terminal domain"/>
    <property type="match status" value="1"/>
</dbReference>
<dbReference type="PANTHER" id="PTHR46720:SF3">
    <property type="entry name" value="FAD-BINDING DOMAIN-CONTAINING PROTEIN-RELATED"/>
    <property type="match status" value="1"/>
</dbReference>
<dbReference type="InterPro" id="IPR051104">
    <property type="entry name" value="FAD_monoxygenase"/>
</dbReference>
<organism evidence="5 6">
    <name type="scientific">Salinomyces thailandicus</name>
    <dbReference type="NCBI Taxonomy" id="706561"/>
    <lineage>
        <taxon>Eukaryota</taxon>
        <taxon>Fungi</taxon>
        <taxon>Dikarya</taxon>
        <taxon>Ascomycota</taxon>
        <taxon>Pezizomycotina</taxon>
        <taxon>Dothideomycetes</taxon>
        <taxon>Dothideomycetidae</taxon>
        <taxon>Mycosphaerellales</taxon>
        <taxon>Teratosphaeriaceae</taxon>
        <taxon>Salinomyces</taxon>
    </lineage>
</organism>
<dbReference type="PRINTS" id="PR00420">
    <property type="entry name" value="RNGMNOXGNASE"/>
</dbReference>
<evidence type="ECO:0000256" key="3">
    <source>
        <dbReference type="ARBA" id="ARBA00023002"/>
    </source>
</evidence>
<dbReference type="Pfam" id="PF01494">
    <property type="entry name" value="FAD_binding_3"/>
    <property type="match status" value="1"/>
</dbReference>
<feature type="domain" description="FAD-binding" evidence="4">
    <location>
        <begin position="13"/>
        <end position="372"/>
    </location>
</feature>
<dbReference type="EMBL" id="NAJL01000020">
    <property type="protein sequence ID" value="TKA27976.1"/>
    <property type="molecule type" value="Genomic_DNA"/>
</dbReference>
<dbReference type="FunFam" id="3.50.50.60:FF:000153">
    <property type="entry name" value="Salicylate hydroxylase, putative"/>
    <property type="match status" value="1"/>
</dbReference>
<dbReference type="Proteomes" id="UP000308549">
    <property type="component" value="Unassembled WGS sequence"/>
</dbReference>
<evidence type="ECO:0000256" key="1">
    <source>
        <dbReference type="ARBA" id="ARBA00022630"/>
    </source>
</evidence>
<keyword evidence="2" id="KW-0274">FAD</keyword>
<dbReference type="Gene3D" id="3.50.50.60">
    <property type="entry name" value="FAD/NAD(P)-binding domain"/>
    <property type="match status" value="1"/>
</dbReference>
<keyword evidence="6" id="KW-1185">Reference proteome</keyword>
<dbReference type="GO" id="GO:0016491">
    <property type="term" value="F:oxidoreductase activity"/>
    <property type="evidence" value="ECO:0007669"/>
    <property type="project" value="UniProtKB-KW"/>
</dbReference>
<evidence type="ECO:0000313" key="5">
    <source>
        <dbReference type="EMBL" id="TKA27976.1"/>
    </source>
</evidence>
<evidence type="ECO:0000313" key="6">
    <source>
        <dbReference type="Proteomes" id="UP000308549"/>
    </source>
</evidence>
<evidence type="ECO:0000256" key="2">
    <source>
        <dbReference type="ARBA" id="ARBA00022827"/>
    </source>
</evidence>
<dbReference type="GO" id="GO:0044550">
    <property type="term" value="P:secondary metabolite biosynthetic process"/>
    <property type="evidence" value="ECO:0007669"/>
    <property type="project" value="UniProtKB-ARBA"/>
</dbReference>
<dbReference type="OrthoDB" id="417877at2759"/>
<accession>A0A4U0U0V1</accession>
<gene>
    <name evidence="5" type="ORF">B0A50_04042</name>
</gene>
<evidence type="ECO:0000259" key="4">
    <source>
        <dbReference type="Pfam" id="PF01494"/>
    </source>
</evidence>
<dbReference type="GO" id="GO:0071949">
    <property type="term" value="F:FAD binding"/>
    <property type="evidence" value="ECO:0007669"/>
    <property type="project" value="InterPro"/>
</dbReference>
<proteinExistence type="predicted"/>
<sequence length="428" mass="47090">MAPTYEVNADRRYSIAVVGGGIGGLCTAIGLLHQGVPVEIYEAASSFAEIGAGVSLGPNAARAMKLIDPAIHDGFLRCATSNGWSDRQNYWFSFRKGQDTSDKYGERFYDLWCETGQASVHRARYLDELVALVPKEVAHFGKRLEEVVDTGDAVTLRFADGTTAKHDALIGCDGIKSRVRVALLGAEHPAAHAVFSGKYAYRGLIPMDDAAELVGDELARNAQMYLGHGGHILTFPIEQGKTMNVVAFGTKQDGKWADAEWVKPLDRDAMFKDFEGWVESTRQILTLMQKPDIWALFNHLPAPTYFRNRICILGDAAHASTPHNGAGAGQAIEDALVMSRVLAQVFDAKDLPRAFAAYDQVRRPRSQAQVKAAYDSGWLYDLQAPGIMDDWDKVKDKLATKQDFIWDHDLESDVAKVVKVFHGEAAML</sequence>
<dbReference type="PANTHER" id="PTHR46720">
    <property type="entry name" value="HYDROXYLASE, PUTATIVE (AFU_ORTHOLOGUE AFUA_3G01460)-RELATED"/>
    <property type="match status" value="1"/>
</dbReference>
<dbReference type="InterPro" id="IPR002938">
    <property type="entry name" value="FAD-bd"/>
</dbReference>
<dbReference type="SUPFAM" id="SSF51905">
    <property type="entry name" value="FAD/NAD(P)-binding domain"/>
    <property type="match status" value="1"/>
</dbReference>
<reference evidence="5 6" key="1">
    <citation type="submission" date="2017-03" db="EMBL/GenBank/DDBJ databases">
        <title>Genomes of endolithic fungi from Antarctica.</title>
        <authorList>
            <person name="Coleine C."/>
            <person name="Masonjones S."/>
            <person name="Stajich J.E."/>
        </authorList>
    </citation>
    <scope>NUCLEOTIDE SEQUENCE [LARGE SCALE GENOMIC DNA]</scope>
    <source>
        <strain evidence="5 6">CCFEE 6315</strain>
    </source>
</reference>
<dbReference type="InterPro" id="IPR036188">
    <property type="entry name" value="FAD/NAD-bd_sf"/>
</dbReference>
<keyword evidence="1" id="KW-0285">Flavoprotein</keyword>
<protein>
    <recommendedName>
        <fullName evidence="4">FAD-binding domain-containing protein</fullName>
    </recommendedName>
</protein>
<keyword evidence="3" id="KW-0560">Oxidoreductase</keyword>
<comment type="caution">
    <text evidence="5">The sequence shown here is derived from an EMBL/GenBank/DDBJ whole genome shotgun (WGS) entry which is preliminary data.</text>
</comment>
<name>A0A4U0U0V1_9PEZI</name>